<dbReference type="OrthoDB" id="39175at2759"/>
<dbReference type="Proteomes" id="UP000248423">
    <property type="component" value="Unassembled WGS sequence"/>
</dbReference>
<dbReference type="CDD" id="cd00067">
    <property type="entry name" value="GAL4"/>
    <property type="match status" value="1"/>
</dbReference>
<dbReference type="SMART" id="SM00066">
    <property type="entry name" value="GAL4"/>
    <property type="match status" value="1"/>
</dbReference>
<keyword evidence="5" id="KW-0539">Nucleus</keyword>
<dbReference type="InterPro" id="IPR007219">
    <property type="entry name" value="XnlR_reg_dom"/>
</dbReference>
<dbReference type="Pfam" id="PF00172">
    <property type="entry name" value="Zn_clus"/>
    <property type="match status" value="1"/>
</dbReference>
<dbReference type="GO" id="GO:0003677">
    <property type="term" value="F:DNA binding"/>
    <property type="evidence" value="ECO:0007669"/>
    <property type="project" value="UniProtKB-KW"/>
</dbReference>
<feature type="compositionally biased region" description="Basic and acidic residues" evidence="6">
    <location>
        <begin position="73"/>
        <end position="82"/>
    </location>
</feature>
<dbReference type="Pfam" id="PF04082">
    <property type="entry name" value="Fungal_trans"/>
    <property type="match status" value="1"/>
</dbReference>
<keyword evidence="3" id="KW-0238">DNA-binding</keyword>
<protein>
    <submittedName>
        <fullName evidence="8">Beta-glucosidase</fullName>
    </submittedName>
</protein>
<keyword evidence="9" id="KW-1185">Reference proteome</keyword>
<evidence type="ECO:0000256" key="3">
    <source>
        <dbReference type="ARBA" id="ARBA00023125"/>
    </source>
</evidence>
<reference evidence="8 9" key="1">
    <citation type="submission" date="2018-02" db="EMBL/GenBank/DDBJ databases">
        <title>The genomes of Aspergillus section Nigri reveals drivers in fungal speciation.</title>
        <authorList>
            <consortium name="DOE Joint Genome Institute"/>
            <person name="Vesth T.C."/>
            <person name="Nybo J."/>
            <person name="Theobald S."/>
            <person name="Brandl J."/>
            <person name="Frisvad J.C."/>
            <person name="Nielsen K.F."/>
            <person name="Lyhne E.K."/>
            <person name="Kogle M.E."/>
            <person name="Kuo A."/>
            <person name="Riley R."/>
            <person name="Clum A."/>
            <person name="Nolan M."/>
            <person name="Lipzen A."/>
            <person name="Salamov A."/>
            <person name="Henrissat B."/>
            <person name="Wiebenga A."/>
            <person name="De vries R.P."/>
            <person name="Grigoriev I.V."/>
            <person name="Mortensen U.H."/>
            <person name="Andersen M.R."/>
            <person name="Baker S.E."/>
        </authorList>
    </citation>
    <scope>NUCLEOTIDE SEQUENCE [LARGE SCALE GENOMIC DNA]</scope>
    <source>
        <strain evidence="8 9">CBS 121057</strain>
    </source>
</reference>
<evidence type="ECO:0000256" key="1">
    <source>
        <dbReference type="ARBA" id="ARBA00022723"/>
    </source>
</evidence>
<dbReference type="STRING" id="1448318.A0A319EXA0"/>
<dbReference type="GO" id="GO:0006351">
    <property type="term" value="P:DNA-templated transcription"/>
    <property type="evidence" value="ECO:0007669"/>
    <property type="project" value="InterPro"/>
</dbReference>
<dbReference type="EMBL" id="KZ826328">
    <property type="protein sequence ID" value="PYI09324.1"/>
    <property type="molecule type" value="Genomic_DNA"/>
</dbReference>
<evidence type="ECO:0000256" key="2">
    <source>
        <dbReference type="ARBA" id="ARBA00023015"/>
    </source>
</evidence>
<evidence type="ECO:0000313" key="9">
    <source>
        <dbReference type="Proteomes" id="UP000248423"/>
    </source>
</evidence>
<dbReference type="Gene3D" id="4.10.240.10">
    <property type="entry name" value="Zn(2)-C6 fungal-type DNA-binding domain"/>
    <property type="match status" value="1"/>
</dbReference>
<keyword evidence="2" id="KW-0805">Transcription regulation</keyword>
<proteinExistence type="predicted"/>
<dbReference type="PROSITE" id="PS50048">
    <property type="entry name" value="ZN2_CY6_FUNGAL_2"/>
    <property type="match status" value="1"/>
</dbReference>
<accession>A0A319EXA0</accession>
<sequence length="538" mass="61262">MAARVDLSTQACDICRKRKVKCHPPPSSDATTRCRRCARLNLPCTFLSPSRTRGPKKRTRPGAELGASSRVSADNRDSDAKYSTDDLGDRGLFTLIMQDYLDYLYPLVPIVHRPSFKQSLEESRDCEDGGFLSLVMAIAAVVVATMPSRFQLYQSYHPPLRFASRREMARYCYDRIMRLRDSTYFDQINFQKFAISYLLYAAFRQLGDHNMSRMLDVEATQIARLLNLHRISEYEGLNCIETQLRKKGFWLIFYGFVHNQLQNVLGERLSYLDPILLHSINPDDLMPLEVDDEMIFEHEVLLPPSPTPCLVTGFIIHSRVFWAAVRSPCLESPAEPCPCVRARDPTVQVAYLQDRLHSLKFLLEDIPPPLRAWQPLDAEIIPNGDGGGRVADVRSQFASMRANLHVTHLWLQSLLIDQLETAQAHKKGQSSISMAHTQPNADAKALWLQREDLCRQLFCILYSLPQINLEANGLHLAYKVRDIAASLLVCPFHPADPEAERAAEYLRQSTDILSRLDSSEGMVTMHLQTWVDTDRVKT</sequence>
<dbReference type="GO" id="GO:0000981">
    <property type="term" value="F:DNA-binding transcription factor activity, RNA polymerase II-specific"/>
    <property type="evidence" value="ECO:0007669"/>
    <property type="project" value="InterPro"/>
</dbReference>
<dbReference type="GO" id="GO:0008270">
    <property type="term" value="F:zinc ion binding"/>
    <property type="evidence" value="ECO:0007669"/>
    <property type="project" value="InterPro"/>
</dbReference>
<dbReference type="InterPro" id="IPR050797">
    <property type="entry name" value="Carb_Metab_Trans_Reg"/>
</dbReference>
<name>A0A319EXA0_ASPSB</name>
<dbReference type="PROSITE" id="PS00463">
    <property type="entry name" value="ZN2_CY6_FUNGAL_1"/>
    <property type="match status" value="1"/>
</dbReference>
<dbReference type="AlphaFoldDB" id="A0A319EXA0"/>
<feature type="domain" description="Zn(2)-C6 fungal-type" evidence="7">
    <location>
        <begin position="11"/>
        <end position="46"/>
    </location>
</feature>
<keyword evidence="1" id="KW-0479">Metal-binding</keyword>
<feature type="region of interest" description="Disordered" evidence="6">
    <location>
        <begin position="48"/>
        <end position="82"/>
    </location>
</feature>
<evidence type="ECO:0000256" key="6">
    <source>
        <dbReference type="SAM" id="MobiDB-lite"/>
    </source>
</evidence>
<keyword evidence="4" id="KW-0804">Transcription</keyword>
<dbReference type="PANTHER" id="PTHR31668:SF30">
    <property type="entry name" value="ZN(II)2CYS6 TRANSCRIPTION FACTOR (EUROFUNG)"/>
    <property type="match status" value="1"/>
</dbReference>
<evidence type="ECO:0000256" key="4">
    <source>
        <dbReference type="ARBA" id="ARBA00023163"/>
    </source>
</evidence>
<organism evidence="8 9">
    <name type="scientific">Aspergillus sclerotiicarbonarius (strain CBS 121057 / IBT 28362)</name>
    <dbReference type="NCBI Taxonomy" id="1448318"/>
    <lineage>
        <taxon>Eukaryota</taxon>
        <taxon>Fungi</taxon>
        <taxon>Dikarya</taxon>
        <taxon>Ascomycota</taxon>
        <taxon>Pezizomycotina</taxon>
        <taxon>Eurotiomycetes</taxon>
        <taxon>Eurotiomycetidae</taxon>
        <taxon>Eurotiales</taxon>
        <taxon>Aspergillaceae</taxon>
        <taxon>Aspergillus</taxon>
        <taxon>Aspergillus subgen. Circumdati</taxon>
    </lineage>
</organism>
<dbReference type="SUPFAM" id="SSF57701">
    <property type="entry name" value="Zn2/Cys6 DNA-binding domain"/>
    <property type="match status" value="1"/>
</dbReference>
<evidence type="ECO:0000256" key="5">
    <source>
        <dbReference type="ARBA" id="ARBA00023242"/>
    </source>
</evidence>
<evidence type="ECO:0000259" key="7">
    <source>
        <dbReference type="PROSITE" id="PS50048"/>
    </source>
</evidence>
<dbReference type="InterPro" id="IPR001138">
    <property type="entry name" value="Zn2Cys6_DnaBD"/>
</dbReference>
<dbReference type="CDD" id="cd12148">
    <property type="entry name" value="fungal_TF_MHR"/>
    <property type="match status" value="1"/>
</dbReference>
<dbReference type="InterPro" id="IPR036864">
    <property type="entry name" value="Zn2-C6_fun-type_DNA-bd_sf"/>
</dbReference>
<dbReference type="GO" id="GO:0009893">
    <property type="term" value="P:positive regulation of metabolic process"/>
    <property type="evidence" value="ECO:0007669"/>
    <property type="project" value="UniProtKB-ARBA"/>
</dbReference>
<dbReference type="VEuPathDB" id="FungiDB:BO78DRAFT_308733"/>
<evidence type="ECO:0000313" key="8">
    <source>
        <dbReference type="EMBL" id="PYI09324.1"/>
    </source>
</evidence>
<gene>
    <name evidence="8" type="ORF">BO78DRAFT_308733</name>
</gene>
<dbReference type="PANTHER" id="PTHR31668">
    <property type="entry name" value="GLUCOSE TRANSPORT TRANSCRIPTION REGULATOR RGT1-RELATED-RELATED"/>
    <property type="match status" value="1"/>
</dbReference>